<dbReference type="RefSeq" id="WP_071616883.1">
    <property type="nucleotide sequence ID" value="NZ_MINN01000022.1"/>
</dbReference>
<dbReference type="OrthoDB" id="2165994at2"/>
<name>A0A1J6WMY8_9BACI</name>
<dbReference type="Proteomes" id="UP000182062">
    <property type="component" value="Unassembled WGS sequence"/>
</dbReference>
<reference evidence="1 2" key="1">
    <citation type="submission" date="2016-09" db="EMBL/GenBank/DDBJ databases">
        <title>Bacillus aquimaris SAMM genome sequence reveals colonization and biosurfactant production capacities.</title>
        <authorList>
            <person name="Waghmode S.R."/>
            <person name="Suryavanshi M.V."/>
        </authorList>
    </citation>
    <scope>NUCLEOTIDE SEQUENCE [LARGE SCALE GENOMIC DNA]</scope>
    <source>
        <strain evidence="1 2">SAMM</strain>
    </source>
</reference>
<accession>A0A1J6WMY8</accession>
<keyword evidence="2" id="KW-1185">Reference proteome</keyword>
<protein>
    <submittedName>
        <fullName evidence="1">Uncharacterized protein</fullName>
    </submittedName>
</protein>
<evidence type="ECO:0000313" key="1">
    <source>
        <dbReference type="EMBL" id="OIU73160.1"/>
    </source>
</evidence>
<evidence type="ECO:0000313" key="2">
    <source>
        <dbReference type="Proteomes" id="UP000182062"/>
    </source>
</evidence>
<comment type="caution">
    <text evidence="1">The sequence shown here is derived from an EMBL/GenBank/DDBJ whole genome shotgun (WGS) entry which is preliminary data.</text>
</comment>
<sequence>MKREEVLAALKAGEFDGISHTYQPYSDGYSKNSYQIEMSVSGGAIEVTKITTGKFFDGKENERFEEEKTETLSDYKAIDFIESRPYYFSQRRPDLF</sequence>
<dbReference type="EMBL" id="MINN01000022">
    <property type="protein sequence ID" value="OIU73160.1"/>
    <property type="molecule type" value="Genomic_DNA"/>
</dbReference>
<organism evidence="1 2">
    <name type="scientific">Rossellomorea aquimaris</name>
    <dbReference type="NCBI Taxonomy" id="189382"/>
    <lineage>
        <taxon>Bacteria</taxon>
        <taxon>Bacillati</taxon>
        <taxon>Bacillota</taxon>
        <taxon>Bacilli</taxon>
        <taxon>Bacillales</taxon>
        <taxon>Bacillaceae</taxon>
        <taxon>Rossellomorea</taxon>
    </lineage>
</organism>
<gene>
    <name evidence="1" type="ORF">BHE18_14880</name>
</gene>
<dbReference type="AlphaFoldDB" id="A0A1J6WMY8"/>
<proteinExistence type="predicted"/>